<accession>A0ABQ8UTU8</accession>
<dbReference type="EMBL" id="JAPMOS010000002">
    <property type="protein sequence ID" value="KAJ4462549.1"/>
    <property type="molecule type" value="Genomic_DNA"/>
</dbReference>
<evidence type="ECO:0000313" key="1">
    <source>
        <dbReference type="EMBL" id="KAJ4462549.1"/>
    </source>
</evidence>
<comment type="caution">
    <text evidence="1">The sequence shown here is derived from an EMBL/GenBank/DDBJ whole genome shotgun (WGS) entry which is preliminary data.</text>
</comment>
<gene>
    <name evidence="1" type="ORF">PAPYR_521</name>
</gene>
<evidence type="ECO:0000313" key="2">
    <source>
        <dbReference type="Proteomes" id="UP001141327"/>
    </source>
</evidence>
<organism evidence="1 2">
    <name type="scientific">Paratrimastix pyriformis</name>
    <dbReference type="NCBI Taxonomy" id="342808"/>
    <lineage>
        <taxon>Eukaryota</taxon>
        <taxon>Metamonada</taxon>
        <taxon>Preaxostyla</taxon>
        <taxon>Paratrimastigidae</taxon>
        <taxon>Paratrimastix</taxon>
    </lineage>
</organism>
<keyword evidence="2" id="KW-1185">Reference proteome</keyword>
<name>A0ABQ8UTU8_9EUKA</name>
<dbReference type="Proteomes" id="UP001141327">
    <property type="component" value="Unassembled WGS sequence"/>
</dbReference>
<protein>
    <submittedName>
        <fullName evidence="1">snRNA-activating protein complex subunit 4</fullName>
    </submittedName>
</protein>
<reference evidence="1" key="1">
    <citation type="journal article" date="2022" name="bioRxiv">
        <title>Genomics of Preaxostyla Flagellates Illuminates Evolutionary Transitions and the Path Towards Mitochondrial Loss.</title>
        <authorList>
            <person name="Novak L.V.F."/>
            <person name="Treitli S.C."/>
            <person name="Pyrih J."/>
            <person name="Halakuc P."/>
            <person name="Pipaliya S.V."/>
            <person name="Vacek V."/>
            <person name="Brzon O."/>
            <person name="Soukal P."/>
            <person name="Eme L."/>
            <person name="Dacks J.B."/>
            <person name="Karnkowska A."/>
            <person name="Elias M."/>
            <person name="Hampl V."/>
        </authorList>
    </citation>
    <scope>NUCLEOTIDE SEQUENCE</scope>
    <source>
        <strain evidence="1">RCP-MX</strain>
    </source>
</reference>
<sequence length="367" mass="41790">MMDVPPRQFLPPHFLPPHFLPPHFLPPHFLPPHFLPPHFLPPHFLPPHFLPPHFLPPHFLPPHFLPPHFLPPQFLPPQFLPPQFLPPQFLPPQFLPPQFLPPQFLPPQFLPPQFLPPQFLPPQFLPPQFLIRWLVCANKPVFSHNTSSLSVPGNVEVAYLRSSFCKGAVESSFVVATGMTIGELRAQHENQMIFVPNENPTADSLGIAPADIELVRPSTHYVLAEPFTLYTFMVDAQPYIPRQRRGGSLRCTLRLLATEQNFRAQPQDSHCRPLPFSLNLSRDVGRFRLPFSVTSLRHGASPVFRWGGNLPMMKRARLAHPRPGNPTPSVTLHPATPIVFEDFGMEVPRSRSPRPHAHSLYFLLCFS</sequence>
<proteinExistence type="predicted"/>